<dbReference type="AlphaFoldDB" id="A0A1A9GH45"/>
<evidence type="ECO:0000313" key="4">
    <source>
        <dbReference type="EMBL" id="ANH37617.1"/>
    </source>
</evidence>
<evidence type="ECO:0000259" key="3">
    <source>
        <dbReference type="SMART" id="SM00903"/>
    </source>
</evidence>
<organism evidence="4 5">
    <name type="scientific">Nocardioides dokdonensis FR1436</name>
    <dbReference type="NCBI Taxonomy" id="1300347"/>
    <lineage>
        <taxon>Bacteria</taxon>
        <taxon>Bacillati</taxon>
        <taxon>Actinomycetota</taxon>
        <taxon>Actinomycetes</taxon>
        <taxon>Propionibacteriales</taxon>
        <taxon>Nocardioidaceae</taxon>
        <taxon>Nocardioides</taxon>
    </lineage>
</organism>
<keyword evidence="2 4" id="KW-0560">Oxidoreductase</keyword>
<dbReference type="RefSeq" id="WP_068107337.1">
    <property type="nucleotide sequence ID" value="NZ_CP015079.1"/>
</dbReference>
<dbReference type="InterPro" id="IPR002563">
    <property type="entry name" value="Flavin_Rdtase-like_dom"/>
</dbReference>
<dbReference type="Proteomes" id="UP000077868">
    <property type="component" value="Chromosome"/>
</dbReference>
<dbReference type="Pfam" id="PF01613">
    <property type="entry name" value="Flavin_Reduct"/>
    <property type="match status" value="1"/>
</dbReference>
<proteinExistence type="inferred from homology"/>
<name>A0A1A9GH45_9ACTN</name>
<dbReference type="STRING" id="1300347.I601_1175"/>
<dbReference type="GO" id="GO:0042602">
    <property type="term" value="F:riboflavin reductase (NADPH) activity"/>
    <property type="evidence" value="ECO:0007669"/>
    <property type="project" value="TreeGrafter"/>
</dbReference>
<feature type="domain" description="Flavin reductase like" evidence="3">
    <location>
        <begin position="18"/>
        <end position="161"/>
    </location>
</feature>
<dbReference type="SMART" id="SM00903">
    <property type="entry name" value="Flavin_Reduct"/>
    <property type="match status" value="1"/>
</dbReference>
<evidence type="ECO:0000256" key="2">
    <source>
        <dbReference type="ARBA" id="ARBA00023002"/>
    </source>
</evidence>
<dbReference type="InterPro" id="IPR012349">
    <property type="entry name" value="Split_barrel_FMN-bd"/>
</dbReference>
<dbReference type="SUPFAM" id="SSF50475">
    <property type="entry name" value="FMN-binding split barrel"/>
    <property type="match status" value="1"/>
</dbReference>
<dbReference type="InterPro" id="IPR050268">
    <property type="entry name" value="NADH-dep_flavin_reductase"/>
</dbReference>
<protein>
    <submittedName>
        <fullName evidence="4">NADH-dependent flavin reductase</fullName>
        <ecNumber evidence="4">1.5.1.36</ecNumber>
    </submittedName>
</protein>
<dbReference type="PANTHER" id="PTHR30466">
    <property type="entry name" value="FLAVIN REDUCTASE"/>
    <property type="match status" value="1"/>
</dbReference>
<evidence type="ECO:0000256" key="1">
    <source>
        <dbReference type="ARBA" id="ARBA00008898"/>
    </source>
</evidence>
<accession>A0A1A9GH45</accession>
<dbReference type="EMBL" id="CP015079">
    <property type="protein sequence ID" value="ANH37617.1"/>
    <property type="molecule type" value="Genomic_DNA"/>
</dbReference>
<dbReference type="GO" id="GO:0036382">
    <property type="term" value="F:flavin reductase (NADH) activity"/>
    <property type="evidence" value="ECO:0007669"/>
    <property type="project" value="UniProtKB-EC"/>
</dbReference>
<sequence>MIELPAQEVGPDQLRAAFGCFPSGVTAVCAMVDGEPTGMAASSFTSVSMDPALVSICIQNSSRTWRQLRSLLRLGVSVLASGQDPDCRNLARPAGDRFQDVPWGQNADGSVFIEGAAAWLNCGIHTVVPAGDHAIVLLRVHELWCDAAVEPLVFHGSKFRTLAIA</sequence>
<gene>
    <name evidence="4" type="primary">nphA2</name>
    <name evidence="4" type="ORF">I601_1175</name>
</gene>
<dbReference type="PATRIC" id="fig|1300347.3.peg.1176"/>
<dbReference type="PANTHER" id="PTHR30466:SF11">
    <property type="entry name" value="FLAVIN-DEPENDENT MONOOXYGENASE, REDUCTASE SUBUNIT HSAB"/>
    <property type="match status" value="1"/>
</dbReference>
<dbReference type="KEGG" id="ndk:I601_1175"/>
<keyword evidence="5" id="KW-1185">Reference proteome</keyword>
<dbReference type="GO" id="GO:0010181">
    <property type="term" value="F:FMN binding"/>
    <property type="evidence" value="ECO:0007669"/>
    <property type="project" value="InterPro"/>
</dbReference>
<reference evidence="4 5" key="1">
    <citation type="submission" date="2016-03" db="EMBL/GenBank/DDBJ databases">
        <title>Complete genome sequence of a soil Actinobacterium, Nocardioides dokdonensis FR1436.</title>
        <authorList>
            <person name="Kwon S.-K."/>
            <person name="Kim K."/>
            <person name="Kim J.F."/>
        </authorList>
    </citation>
    <scope>NUCLEOTIDE SEQUENCE [LARGE SCALE GENOMIC DNA]</scope>
    <source>
        <strain evidence="4 5">FR1436</strain>
    </source>
</reference>
<evidence type="ECO:0000313" key="5">
    <source>
        <dbReference type="Proteomes" id="UP000077868"/>
    </source>
</evidence>
<dbReference type="EC" id="1.5.1.36" evidence="4"/>
<comment type="similarity">
    <text evidence="1">Belongs to the non-flavoprotein flavin reductase family.</text>
</comment>
<dbReference type="Gene3D" id="2.30.110.10">
    <property type="entry name" value="Electron Transport, Fmn-binding Protein, Chain A"/>
    <property type="match status" value="1"/>
</dbReference>